<gene>
    <name evidence="3" type="ORF">EX895_003806</name>
</gene>
<dbReference type="FunFam" id="3.10.129.10:FF:000103">
    <property type="entry name" value="WGS project CABT00000000 data, contig 2.1"/>
    <property type="match status" value="1"/>
</dbReference>
<evidence type="ECO:0000313" key="4">
    <source>
        <dbReference type="Proteomes" id="UP000306050"/>
    </source>
</evidence>
<feature type="region of interest" description="Disordered" evidence="1">
    <location>
        <begin position="23"/>
        <end position="48"/>
    </location>
</feature>
<dbReference type="PANTHER" id="PTHR28152:SF1">
    <property type="entry name" value="HYDROXYACYL-THIOESTER DEHYDRATASE TYPE 2, MITOCHONDRIAL"/>
    <property type="match status" value="1"/>
</dbReference>
<protein>
    <recommendedName>
        <fullName evidence="2">FAS1-like dehydratase domain-containing protein</fullName>
    </recommendedName>
</protein>
<dbReference type="Proteomes" id="UP000306050">
    <property type="component" value="Chromosome SGRAM_22"/>
</dbReference>
<evidence type="ECO:0000259" key="2">
    <source>
        <dbReference type="Pfam" id="PF13452"/>
    </source>
</evidence>
<proteinExistence type="predicted"/>
<dbReference type="PANTHER" id="PTHR28152">
    <property type="entry name" value="HYDROXYACYL-THIOESTER DEHYDRATASE TYPE 2, MITOCHONDRIAL"/>
    <property type="match status" value="1"/>
</dbReference>
<dbReference type="InterPro" id="IPR039569">
    <property type="entry name" value="FAS1-like_DH_region"/>
</dbReference>
<dbReference type="AlphaFoldDB" id="A0A4V6ETL7"/>
<sequence length="302" mass="33038">MHDTADLNKARQLLLVLPNLTNSSSSVTSSRTLADKHTGEQALSLQSGSQMPLGSELVLFNPLLSENTLGSDGTETSFGPPGGLDQRMWASGSFEFERGKQLKVGQGVQCDVAVESVVPKQGAKTGLMVLVTRKLVYKNAEGVVMTERRCHVYRKQRPADQRKYIPPTEGKTPTASEVEEKSSDFGFDYYATRAGLFRYSAATFNAHRIHLDPEYCRNEEGHPDCLVHGPLTATLLLNLVAAAAKEATGQVQRFEYRATSPLTVEQTVRLRGAWQDADKKATSLWALNQAGTVCMTAKATLF</sequence>
<dbReference type="OrthoDB" id="3257538at2759"/>
<dbReference type="GO" id="GO:0005739">
    <property type="term" value="C:mitochondrion"/>
    <property type="evidence" value="ECO:0007669"/>
    <property type="project" value="TreeGrafter"/>
</dbReference>
<accession>A0A4V6ETL7</accession>
<dbReference type="Gene3D" id="3.10.129.10">
    <property type="entry name" value="Hotdog Thioesterase"/>
    <property type="match status" value="2"/>
</dbReference>
<organism evidence="3 4">
    <name type="scientific">Sporisorium graminicola</name>
    <dbReference type="NCBI Taxonomy" id="280036"/>
    <lineage>
        <taxon>Eukaryota</taxon>
        <taxon>Fungi</taxon>
        <taxon>Dikarya</taxon>
        <taxon>Basidiomycota</taxon>
        <taxon>Ustilaginomycotina</taxon>
        <taxon>Ustilaginomycetes</taxon>
        <taxon>Ustilaginales</taxon>
        <taxon>Ustilaginaceae</taxon>
        <taxon>Sporisorium</taxon>
    </lineage>
</organism>
<reference evidence="3 4" key="1">
    <citation type="submission" date="2019-05" db="EMBL/GenBank/DDBJ databases">
        <title>Sporisorium graminicola CBS 10092 draft sequencing and annotation.</title>
        <authorList>
            <person name="Solano-Gonzalez S."/>
            <person name="Caddick M.X."/>
            <person name="Darby A."/>
        </authorList>
    </citation>
    <scope>NUCLEOTIDE SEQUENCE [LARGE SCALE GENOMIC DNA]</scope>
    <source>
        <strain evidence="3 4">CBS 10092</strain>
    </source>
</reference>
<dbReference type="RefSeq" id="XP_029739114.1">
    <property type="nucleotide sequence ID" value="XM_029884404.1"/>
</dbReference>
<dbReference type="GeneID" id="40726701"/>
<evidence type="ECO:0000313" key="3">
    <source>
        <dbReference type="EMBL" id="TKY87129.1"/>
    </source>
</evidence>
<comment type="caution">
    <text evidence="3">The sequence shown here is derived from an EMBL/GenBank/DDBJ whole genome shotgun (WGS) entry which is preliminary data.</text>
</comment>
<keyword evidence="4" id="KW-1185">Reference proteome</keyword>
<dbReference type="InterPro" id="IPR029069">
    <property type="entry name" value="HotDog_dom_sf"/>
</dbReference>
<dbReference type="EMBL" id="SRRM01000014">
    <property type="protein sequence ID" value="TKY87129.1"/>
    <property type="molecule type" value="Genomic_DNA"/>
</dbReference>
<feature type="domain" description="FAS1-like dehydratase" evidence="2">
    <location>
        <begin position="78"/>
        <end position="146"/>
    </location>
</feature>
<feature type="compositionally biased region" description="Low complexity" evidence="1">
    <location>
        <begin position="23"/>
        <end position="32"/>
    </location>
</feature>
<dbReference type="SUPFAM" id="SSF54637">
    <property type="entry name" value="Thioesterase/thiol ester dehydrase-isomerase"/>
    <property type="match status" value="1"/>
</dbReference>
<name>A0A4V6ETL7_9BASI</name>
<dbReference type="InterPro" id="IPR052741">
    <property type="entry name" value="Mitochondrial_HTD2"/>
</dbReference>
<dbReference type="GO" id="GO:0019171">
    <property type="term" value="F:(3R)-hydroxyacyl-[acyl-carrier-protein] dehydratase activity"/>
    <property type="evidence" value="ECO:0007669"/>
    <property type="project" value="TreeGrafter"/>
</dbReference>
<dbReference type="Pfam" id="PF13452">
    <property type="entry name" value="FAS1_DH_region"/>
    <property type="match status" value="1"/>
</dbReference>
<feature type="region of interest" description="Disordered" evidence="1">
    <location>
        <begin position="157"/>
        <end position="178"/>
    </location>
</feature>
<evidence type="ECO:0000256" key="1">
    <source>
        <dbReference type="SAM" id="MobiDB-lite"/>
    </source>
</evidence>
<dbReference type="KEGG" id="sgra:EX895_003806"/>